<evidence type="ECO:0000313" key="2">
    <source>
        <dbReference type="EnsemblMetazoa" id="XP_019862859.1"/>
    </source>
</evidence>
<dbReference type="EnsemblMetazoa" id="XM_020007300.1">
    <property type="protein sequence ID" value="XP_019862859.1"/>
    <property type="gene ID" value="LOC109591592"/>
</dbReference>
<feature type="region of interest" description="Disordered" evidence="1">
    <location>
        <begin position="257"/>
        <end position="281"/>
    </location>
</feature>
<accession>A0AAN0K0S1</accession>
<dbReference type="InterPro" id="IPR039868">
    <property type="entry name" value="ARMD3-like"/>
</dbReference>
<dbReference type="PANTHER" id="PTHR13608">
    <property type="entry name" value="ARMADILLO-LIKE HELICAL DOMAIN-CONTAINING PROTEIN 3"/>
    <property type="match status" value="1"/>
</dbReference>
<dbReference type="RefSeq" id="XP_019862859.1">
    <property type="nucleotide sequence ID" value="XM_020007300.1"/>
</dbReference>
<dbReference type="AlphaFoldDB" id="A0AAN0K0S1"/>
<protein>
    <submittedName>
        <fullName evidence="2">Uncharacterized protein</fullName>
    </submittedName>
</protein>
<dbReference type="PANTHER" id="PTHR13608:SF3">
    <property type="entry name" value="ARMADILLO-LIKE HELICAL DOMAIN-CONTAINING PROTEIN 3"/>
    <property type="match status" value="1"/>
</dbReference>
<evidence type="ECO:0000313" key="3">
    <source>
        <dbReference type="Proteomes" id="UP000007879"/>
    </source>
</evidence>
<proteinExistence type="predicted"/>
<dbReference type="Proteomes" id="UP000007879">
    <property type="component" value="Unassembled WGS sequence"/>
</dbReference>
<feature type="compositionally biased region" description="Low complexity" evidence="1">
    <location>
        <begin position="259"/>
        <end position="271"/>
    </location>
</feature>
<organism evidence="2 3">
    <name type="scientific">Amphimedon queenslandica</name>
    <name type="common">Sponge</name>
    <dbReference type="NCBI Taxonomy" id="400682"/>
    <lineage>
        <taxon>Eukaryota</taxon>
        <taxon>Metazoa</taxon>
        <taxon>Porifera</taxon>
        <taxon>Demospongiae</taxon>
        <taxon>Heteroscleromorpha</taxon>
        <taxon>Haplosclerida</taxon>
        <taxon>Niphatidae</taxon>
        <taxon>Amphimedon</taxon>
    </lineage>
</organism>
<dbReference type="GeneID" id="109591592"/>
<reference evidence="2" key="2">
    <citation type="submission" date="2024-06" db="UniProtKB">
        <authorList>
            <consortium name="EnsemblMetazoa"/>
        </authorList>
    </citation>
    <scope>IDENTIFICATION</scope>
</reference>
<sequence length="305" mass="33767">MAMSLSNLMQIKANINNLFIQCCRMLQTDDNMIRNINALQTLCVLVQSIYRKHSSSDSSIEVVDILIGVDAADCQMRNLIECLCKFLSEEYPVSVKNLCLKFILIILTSIDNISQNVMLEYFMLNSIFEALVSTFFHPDAREHHGYDAAVALALLVNYRKHEAANLYVIKLSVLDNEIILNGLGHIISAILTEYIKQYSSSHEEPKSLIGALTSWVGSALMPAEAPPAKVRISEALLLVLYEAVYLNKHFHSVLTHTRSVSTPTTPTSPSPAVHKNLPVPSSPTSTDIASIVPMAAQPMNLLDIL</sequence>
<keyword evidence="3" id="KW-1185">Reference proteome</keyword>
<evidence type="ECO:0000256" key="1">
    <source>
        <dbReference type="SAM" id="MobiDB-lite"/>
    </source>
</evidence>
<name>A0AAN0K0S1_AMPQE</name>
<reference evidence="3" key="1">
    <citation type="journal article" date="2010" name="Nature">
        <title>The Amphimedon queenslandica genome and the evolution of animal complexity.</title>
        <authorList>
            <person name="Srivastava M."/>
            <person name="Simakov O."/>
            <person name="Chapman J."/>
            <person name="Fahey B."/>
            <person name="Gauthier M.E."/>
            <person name="Mitros T."/>
            <person name="Richards G.S."/>
            <person name="Conaco C."/>
            <person name="Dacre M."/>
            <person name="Hellsten U."/>
            <person name="Larroux C."/>
            <person name="Putnam N.H."/>
            <person name="Stanke M."/>
            <person name="Adamska M."/>
            <person name="Darling A."/>
            <person name="Degnan S.M."/>
            <person name="Oakley T.H."/>
            <person name="Plachetzki D.C."/>
            <person name="Zhai Y."/>
            <person name="Adamski M."/>
            <person name="Calcino A."/>
            <person name="Cummins S.F."/>
            <person name="Goodstein D.M."/>
            <person name="Harris C."/>
            <person name="Jackson D.J."/>
            <person name="Leys S.P."/>
            <person name="Shu S."/>
            <person name="Woodcroft B.J."/>
            <person name="Vervoort M."/>
            <person name="Kosik K.S."/>
            <person name="Manning G."/>
            <person name="Degnan B.M."/>
            <person name="Rokhsar D.S."/>
        </authorList>
    </citation>
    <scope>NUCLEOTIDE SEQUENCE [LARGE SCALE GENOMIC DNA]</scope>
</reference>
<dbReference type="GO" id="GO:0005829">
    <property type="term" value="C:cytosol"/>
    <property type="evidence" value="ECO:0007669"/>
    <property type="project" value="TreeGrafter"/>
</dbReference>